<dbReference type="EMBL" id="KV454004">
    <property type="protein sequence ID" value="ODQ45833.1"/>
    <property type="molecule type" value="Genomic_DNA"/>
</dbReference>
<evidence type="ECO:0000256" key="1">
    <source>
        <dbReference type="SAM" id="MobiDB-lite"/>
    </source>
</evidence>
<reference evidence="2 3" key="1">
    <citation type="journal article" date="2016" name="Proc. Natl. Acad. Sci. U.S.A.">
        <title>Comparative genomics of biotechnologically important yeasts.</title>
        <authorList>
            <person name="Riley R."/>
            <person name="Haridas S."/>
            <person name="Wolfe K.H."/>
            <person name="Lopes M.R."/>
            <person name="Hittinger C.T."/>
            <person name="Goeker M."/>
            <person name="Salamov A.A."/>
            <person name="Wisecaver J.H."/>
            <person name="Long T.M."/>
            <person name="Calvey C.H."/>
            <person name="Aerts A.L."/>
            <person name="Barry K.W."/>
            <person name="Choi C."/>
            <person name="Clum A."/>
            <person name="Coughlan A.Y."/>
            <person name="Deshpande S."/>
            <person name="Douglass A.P."/>
            <person name="Hanson S.J."/>
            <person name="Klenk H.-P."/>
            <person name="LaButti K.M."/>
            <person name="Lapidus A."/>
            <person name="Lindquist E.A."/>
            <person name="Lipzen A.M."/>
            <person name="Meier-Kolthoff J.P."/>
            <person name="Ohm R.A."/>
            <person name="Otillar R.P."/>
            <person name="Pangilinan J.L."/>
            <person name="Peng Y."/>
            <person name="Rokas A."/>
            <person name="Rosa C.A."/>
            <person name="Scheuner C."/>
            <person name="Sibirny A.A."/>
            <person name="Slot J.C."/>
            <person name="Stielow J.B."/>
            <person name="Sun H."/>
            <person name="Kurtzman C.P."/>
            <person name="Blackwell M."/>
            <person name="Grigoriev I.V."/>
            <person name="Jeffries T.W."/>
        </authorList>
    </citation>
    <scope>NUCLEOTIDE SEQUENCE [LARGE SCALE GENOMIC DNA]</scope>
    <source>
        <strain evidence="2 3">NRRL Y-2026</strain>
    </source>
</reference>
<dbReference type="Proteomes" id="UP000094455">
    <property type="component" value="Unassembled WGS sequence"/>
</dbReference>
<proteinExistence type="predicted"/>
<feature type="compositionally biased region" description="Basic and acidic residues" evidence="1">
    <location>
        <begin position="877"/>
        <end position="898"/>
    </location>
</feature>
<dbReference type="AlphaFoldDB" id="A0A1E3NKH2"/>
<dbReference type="GeneID" id="30177140"/>
<feature type="region of interest" description="Disordered" evidence="1">
    <location>
        <begin position="868"/>
        <end position="905"/>
    </location>
</feature>
<dbReference type="OrthoDB" id="3992305at2759"/>
<evidence type="ECO:0000313" key="2">
    <source>
        <dbReference type="EMBL" id="ODQ45833.1"/>
    </source>
</evidence>
<feature type="compositionally biased region" description="Low complexity" evidence="1">
    <location>
        <begin position="31"/>
        <end position="40"/>
    </location>
</feature>
<gene>
    <name evidence="2" type="ORF">PICMEDRAFT_146007</name>
</gene>
<accession>A0A1E3NKH2</accession>
<organism evidence="2 3">
    <name type="scientific">Pichia membranifaciens NRRL Y-2026</name>
    <dbReference type="NCBI Taxonomy" id="763406"/>
    <lineage>
        <taxon>Eukaryota</taxon>
        <taxon>Fungi</taxon>
        <taxon>Dikarya</taxon>
        <taxon>Ascomycota</taxon>
        <taxon>Saccharomycotina</taxon>
        <taxon>Pichiomycetes</taxon>
        <taxon>Pichiales</taxon>
        <taxon>Pichiaceae</taxon>
        <taxon>Pichia</taxon>
    </lineage>
</organism>
<name>A0A1E3NKH2_9ASCO</name>
<dbReference type="RefSeq" id="XP_019016946.1">
    <property type="nucleotide sequence ID" value="XM_019160453.1"/>
</dbReference>
<evidence type="ECO:0000313" key="3">
    <source>
        <dbReference type="Proteomes" id="UP000094455"/>
    </source>
</evidence>
<protein>
    <submittedName>
        <fullName evidence="2">Uncharacterized protein</fullName>
    </submittedName>
</protein>
<keyword evidence="3" id="KW-1185">Reference proteome</keyword>
<sequence length="1146" mass="132599">MFSKVRYRYVPRRGSLIFQFRHFSYLDSKDGSGSSPSGKPRNGQTQDRAKPEEWKSPMPNNGSKFSVAVSSFLNSSLSSLEDYIANQAPIKSSQQSEGYNTELLEIDMDNDVTPQKSIGNIPYQLGEINKGFKEFIDLSNPDHIRGLLAINRERWIKTSPEISQAIDKTCNVDIPLILNFYLRSSAEIRRQLQDPSMNTKVGMTSQRHIISLLLNLQWFRSASFIILEMKLPFNDLVNYLNELLEDELIFQKSDWMRYLFIINFYQLYKNVNPLVLTNLDFLGRPQYMDRFKILNMMWRTHYTTKQELKTDVSEWYEMCGHDIPVSLMHIYKSVDIIKYNNPFNLAGQVNELKTLIGASSSSLMLQKNFLASFLKHLVSASDFELQYSQSPQCNLSKKEVRDFLTKRKNAIINFVVLSKKLQTKSFDCLTVLELRPPSAVGLQLWDYHISGMNNSLSSTIYYKFLVSYFVSQLTKTSKINEIVKVEFSNLSSARKTNLITTSLISYLKRSDTLTRNRVGGYIALTNQQREHSHVMKNAIQKIFSKHENYKFNYSDLLKVFELVSSFSPTLSNKEGLFEIGNQIIEANHENADFFPFNAQEKFTKTIEFIDLLKSIDPESKIYVTRLVPSIINFYHEFILSADDCAIDFTKMPEVKQLCYILNKTFDVACRNPRELTLLNPKNYASKIYITNQGLLQKVSSKLFQLPKNVLFFILQSRATWICADQEDWISKFHKAVFTFGIFLEVLVRRSTRESYEGNINFSELNDVQFAKALKDEMDTISSNETVWECVEMLSGFEWNEEVSDVFFRGKSIHSGETEPEIGFGIIMVLTEVRKLNGTVYSKRCEAIEGLMQKDTGNNEVESFDDVTDALFDSNGDSPHEDDHLLDTTKHSDSERDNEQETNVTVSRGLLDQDLLEFNELYRNMKNYEQFVPHRNKGTGSEEQSVTIAKLSKSVPSSKVKKRYTVREKERLVRFYSPLRLKGMLIESLIMRNPKLIDAIVRRLYVEYETRIPVSLLHSAMIGIIKSEQREVGFIEKINVIKVLDTLASLIYSTASHKVHSYLFMNCVRFREFRIELVDMIIEESKRSNSGSLKTLNWAVNKITNTPNMIQYKNEFARWTNDLNNMKEMKVGFWNPGNTGKWIKDDI</sequence>
<feature type="region of interest" description="Disordered" evidence="1">
    <location>
        <begin position="29"/>
        <end position="60"/>
    </location>
</feature>